<protein>
    <submittedName>
        <fullName evidence="1">Uncharacterized protein</fullName>
    </submittedName>
</protein>
<comment type="caution">
    <text evidence="1">The sequence shown here is derived from an EMBL/GenBank/DDBJ whole genome shotgun (WGS) entry which is preliminary data.</text>
</comment>
<evidence type="ECO:0000313" key="2">
    <source>
        <dbReference type="Proteomes" id="UP001153076"/>
    </source>
</evidence>
<keyword evidence="2" id="KW-1185">Reference proteome</keyword>
<sequence>MSRAIQEHVYIGVSGVSSIKQASVTPQTNTQTSSGTRIFNITNSHGPIKVLLIIGLTGTLDSWGPQIKRWMLDIEAIPAVWSCALLMIGVLIHIHDLNSASKQDTWCYSKMQNPMQQYCVLHQKKREKERTVPSCQKYRSISKREKGTFLLGVST</sequence>
<dbReference type="EMBL" id="JAKOGI010003185">
    <property type="protein sequence ID" value="KAJ8420740.1"/>
    <property type="molecule type" value="Genomic_DNA"/>
</dbReference>
<dbReference type="Proteomes" id="UP001153076">
    <property type="component" value="Unassembled WGS sequence"/>
</dbReference>
<reference evidence="1" key="1">
    <citation type="submission" date="2022-04" db="EMBL/GenBank/DDBJ databases">
        <title>Carnegiea gigantea Genome sequencing and assembly v2.</title>
        <authorList>
            <person name="Copetti D."/>
            <person name="Sanderson M.J."/>
            <person name="Burquez A."/>
            <person name="Wojciechowski M.F."/>
        </authorList>
    </citation>
    <scope>NUCLEOTIDE SEQUENCE</scope>
    <source>
        <strain evidence="1">SGP5-SGP5p</strain>
        <tissue evidence="1">Aerial part</tissue>
    </source>
</reference>
<dbReference type="AlphaFoldDB" id="A0A9Q1JJT1"/>
<proteinExistence type="predicted"/>
<evidence type="ECO:0000313" key="1">
    <source>
        <dbReference type="EMBL" id="KAJ8420740.1"/>
    </source>
</evidence>
<organism evidence="1 2">
    <name type="scientific">Carnegiea gigantea</name>
    <dbReference type="NCBI Taxonomy" id="171969"/>
    <lineage>
        <taxon>Eukaryota</taxon>
        <taxon>Viridiplantae</taxon>
        <taxon>Streptophyta</taxon>
        <taxon>Embryophyta</taxon>
        <taxon>Tracheophyta</taxon>
        <taxon>Spermatophyta</taxon>
        <taxon>Magnoliopsida</taxon>
        <taxon>eudicotyledons</taxon>
        <taxon>Gunneridae</taxon>
        <taxon>Pentapetalae</taxon>
        <taxon>Caryophyllales</taxon>
        <taxon>Cactineae</taxon>
        <taxon>Cactaceae</taxon>
        <taxon>Cactoideae</taxon>
        <taxon>Echinocereeae</taxon>
        <taxon>Carnegiea</taxon>
    </lineage>
</organism>
<dbReference type="OrthoDB" id="19657at2759"/>
<gene>
    <name evidence="1" type="ORF">Cgig2_010910</name>
</gene>
<accession>A0A9Q1JJT1</accession>
<name>A0A9Q1JJT1_9CARY</name>